<evidence type="ECO:0000256" key="4">
    <source>
        <dbReference type="ARBA" id="ARBA00022598"/>
    </source>
</evidence>
<evidence type="ECO:0000256" key="1">
    <source>
        <dbReference type="ARBA" id="ARBA00004496"/>
    </source>
</evidence>
<evidence type="ECO:0000313" key="10">
    <source>
        <dbReference type="Proteomes" id="UP000229756"/>
    </source>
</evidence>
<evidence type="ECO:0000256" key="7">
    <source>
        <dbReference type="HAMAP-Rule" id="MF_00639"/>
    </source>
</evidence>
<dbReference type="InterPro" id="IPR005762">
    <property type="entry name" value="MurD"/>
</dbReference>
<protein>
    <recommendedName>
        <fullName evidence="7">UDP-N-acetylmuramoylalanine--D-glutamate ligase</fullName>
        <ecNumber evidence="7">6.3.2.9</ecNumber>
    </recommendedName>
    <alternativeName>
        <fullName evidence="7">D-glutamic acid-adding enzyme</fullName>
    </alternativeName>
    <alternativeName>
        <fullName evidence="7">UDP-N-acetylmuramoyl-L-alanyl-D-glutamate synthetase</fullName>
    </alternativeName>
</protein>
<dbReference type="HAMAP" id="MF_00639">
    <property type="entry name" value="MurD"/>
    <property type="match status" value="1"/>
</dbReference>
<dbReference type="GO" id="GO:0008360">
    <property type="term" value="P:regulation of cell shape"/>
    <property type="evidence" value="ECO:0007669"/>
    <property type="project" value="UniProtKB-KW"/>
</dbReference>
<feature type="binding site" evidence="7">
    <location>
        <begin position="123"/>
        <end position="129"/>
    </location>
    <ligand>
        <name>ATP</name>
        <dbReference type="ChEBI" id="CHEBI:30616"/>
    </ligand>
</feature>
<evidence type="ECO:0000256" key="6">
    <source>
        <dbReference type="ARBA" id="ARBA00022840"/>
    </source>
</evidence>
<dbReference type="PANTHER" id="PTHR43692">
    <property type="entry name" value="UDP-N-ACETYLMURAMOYLALANINE--D-GLUTAMATE LIGASE"/>
    <property type="match status" value="1"/>
</dbReference>
<keyword evidence="7" id="KW-0573">Peptidoglycan synthesis</keyword>
<dbReference type="InterPro" id="IPR013221">
    <property type="entry name" value="Mur_ligase_cen"/>
</dbReference>
<feature type="domain" description="Mur ligase central" evidence="8">
    <location>
        <begin position="121"/>
        <end position="247"/>
    </location>
</feature>
<comment type="similarity">
    <text evidence="7">Belongs to the MurCDEF family.</text>
</comment>
<proteinExistence type="inferred from homology"/>
<comment type="subcellular location">
    <subcellularLocation>
        <location evidence="1 7">Cytoplasm</location>
    </subcellularLocation>
</comment>
<comment type="pathway">
    <text evidence="2 7">Cell wall biogenesis; peptidoglycan biosynthesis.</text>
</comment>
<organism evidence="9 10">
    <name type="scientific">candidate division WWE3 bacterium CG_4_9_14_0_2_um_filter_35_11</name>
    <dbReference type="NCBI Taxonomy" id="1975077"/>
    <lineage>
        <taxon>Bacteria</taxon>
        <taxon>Katanobacteria</taxon>
    </lineage>
</organism>
<dbReference type="GO" id="GO:0071555">
    <property type="term" value="P:cell wall organization"/>
    <property type="evidence" value="ECO:0007669"/>
    <property type="project" value="UniProtKB-KW"/>
</dbReference>
<dbReference type="NCBIfam" id="TIGR01087">
    <property type="entry name" value="murD"/>
    <property type="match status" value="1"/>
</dbReference>
<dbReference type="InterPro" id="IPR036615">
    <property type="entry name" value="Mur_ligase_C_dom_sf"/>
</dbReference>
<dbReference type="GO" id="GO:0005737">
    <property type="term" value="C:cytoplasm"/>
    <property type="evidence" value="ECO:0007669"/>
    <property type="project" value="UniProtKB-SubCell"/>
</dbReference>
<evidence type="ECO:0000256" key="5">
    <source>
        <dbReference type="ARBA" id="ARBA00022741"/>
    </source>
</evidence>
<dbReference type="UniPathway" id="UPA00219"/>
<dbReference type="Gene3D" id="3.90.190.20">
    <property type="entry name" value="Mur ligase, C-terminal domain"/>
    <property type="match status" value="1"/>
</dbReference>
<dbReference type="Pfam" id="PF08245">
    <property type="entry name" value="Mur_ligase_M"/>
    <property type="match status" value="1"/>
</dbReference>
<accession>A0A2M8EKY7</accession>
<dbReference type="SUPFAM" id="SSF53623">
    <property type="entry name" value="MurD-like peptide ligases, catalytic domain"/>
    <property type="match status" value="1"/>
</dbReference>
<dbReference type="AlphaFoldDB" id="A0A2M8EKY7"/>
<dbReference type="GO" id="GO:0005524">
    <property type="term" value="F:ATP binding"/>
    <property type="evidence" value="ECO:0007669"/>
    <property type="project" value="UniProtKB-UniRule"/>
</dbReference>
<evidence type="ECO:0000313" key="9">
    <source>
        <dbReference type="EMBL" id="PJC23398.1"/>
    </source>
</evidence>
<dbReference type="Gene3D" id="3.40.50.720">
    <property type="entry name" value="NAD(P)-binding Rossmann-like Domain"/>
    <property type="match status" value="1"/>
</dbReference>
<evidence type="ECO:0000256" key="2">
    <source>
        <dbReference type="ARBA" id="ARBA00004752"/>
    </source>
</evidence>
<keyword evidence="4 7" id="KW-0436">Ligase</keyword>
<keyword evidence="3 7" id="KW-0963">Cytoplasm</keyword>
<dbReference type="GO" id="GO:0009252">
    <property type="term" value="P:peptidoglycan biosynthetic process"/>
    <property type="evidence" value="ECO:0007669"/>
    <property type="project" value="UniProtKB-UniRule"/>
</dbReference>
<dbReference type="SUPFAM" id="SSF53244">
    <property type="entry name" value="MurD-like peptide ligases, peptide-binding domain"/>
    <property type="match status" value="1"/>
</dbReference>
<dbReference type="PANTHER" id="PTHR43692:SF1">
    <property type="entry name" value="UDP-N-ACETYLMURAMOYLALANINE--D-GLUTAMATE LIGASE"/>
    <property type="match status" value="1"/>
</dbReference>
<sequence length="441" mass="49166">MNIFPEFKNKKIVIWGFGIHGNGPAAVKFFSQNSANILVTDLKTKAELTDSLNGIKDIPNVEYVLGEHRESDFINADMVFRSPAIPKEVPLFKFIKDYEIEIQMAEGFFLKYSKTKNVIGVTGTKGKTTTSTLLTEVIRDQGLNVYQAGTPGNSAMDLVTKVTPTDWVVLEISSWDCEGLDENKVSPHVGIITNISHDHLNRYASYKDYAMSKVSIFKYQNLDDFFVTIKDGEFTKDFLDISKSKNILIDTNSQEYDFSSAHLKGEHNVRNMALCFEVAKVLGFDLQKTKKAILNFRGVPYRQEELGEINGVLFVNDSAATAPVAAISGIKTYLDKSPVVILGGADKKLDYSGLVNYVLETKVDYLLLKGTATDIYVNLGLDASKVYDDFETAIRCAFNIAKNKNGVVLLSPGTASFGMFKNEFDRGDKFNLIFNELKNEN</sequence>
<dbReference type="InterPro" id="IPR036565">
    <property type="entry name" value="Mur-like_cat_sf"/>
</dbReference>
<keyword evidence="7" id="KW-0132">Cell division</keyword>
<keyword evidence="5 7" id="KW-0547">Nucleotide-binding</keyword>
<dbReference type="GO" id="GO:0051301">
    <property type="term" value="P:cell division"/>
    <property type="evidence" value="ECO:0007669"/>
    <property type="project" value="UniProtKB-KW"/>
</dbReference>
<dbReference type="EC" id="6.3.2.9" evidence="7"/>
<comment type="function">
    <text evidence="7">Cell wall formation. Catalyzes the addition of glutamate to the nucleotide precursor UDP-N-acetylmuramoyl-L-alanine (UMA).</text>
</comment>
<evidence type="ECO:0000256" key="3">
    <source>
        <dbReference type="ARBA" id="ARBA00022490"/>
    </source>
</evidence>
<keyword evidence="6 7" id="KW-0067">ATP-binding</keyword>
<dbReference type="SUPFAM" id="SSF51984">
    <property type="entry name" value="MurCD N-terminal domain"/>
    <property type="match status" value="1"/>
</dbReference>
<dbReference type="EMBL" id="PFSJ01000026">
    <property type="protein sequence ID" value="PJC23398.1"/>
    <property type="molecule type" value="Genomic_DNA"/>
</dbReference>
<comment type="caution">
    <text evidence="9">The sequence shown here is derived from an EMBL/GenBank/DDBJ whole genome shotgun (WGS) entry which is preliminary data.</text>
</comment>
<keyword evidence="7" id="KW-0131">Cell cycle</keyword>
<dbReference type="Pfam" id="PF21799">
    <property type="entry name" value="MurD-like_N"/>
    <property type="match status" value="1"/>
</dbReference>
<dbReference type="Gene3D" id="3.40.1190.10">
    <property type="entry name" value="Mur-like, catalytic domain"/>
    <property type="match status" value="1"/>
</dbReference>
<dbReference type="GO" id="GO:0008764">
    <property type="term" value="F:UDP-N-acetylmuramoylalanine-D-glutamate ligase activity"/>
    <property type="evidence" value="ECO:0007669"/>
    <property type="project" value="UniProtKB-UniRule"/>
</dbReference>
<keyword evidence="7" id="KW-0133">Cell shape</keyword>
<name>A0A2M8EKY7_UNCKA</name>
<gene>
    <name evidence="7 9" type="primary">murD</name>
    <name evidence="9" type="ORF">CO058_03655</name>
</gene>
<dbReference type="Proteomes" id="UP000229756">
    <property type="component" value="Unassembled WGS sequence"/>
</dbReference>
<keyword evidence="7" id="KW-0961">Cell wall biogenesis/degradation</keyword>
<reference evidence="10" key="1">
    <citation type="submission" date="2017-09" db="EMBL/GenBank/DDBJ databases">
        <title>Depth-based differentiation of microbial function through sediment-hosted aquifers and enrichment of novel symbionts in the deep terrestrial subsurface.</title>
        <authorList>
            <person name="Probst A.J."/>
            <person name="Ladd B."/>
            <person name="Jarett J.K."/>
            <person name="Geller-Mcgrath D.E."/>
            <person name="Sieber C.M.K."/>
            <person name="Emerson J.B."/>
            <person name="Anantharaman K."/>
            <person name="Thomas B.C."/>
            <person name="Malmstrom R."/>
            <person name="Stieglmeier M."/>
            <person name="Klingl A."/>
            <person name="Woyke T."/>
            <person name="Ryan C.M."/>
            <person name="Banfield J.F."/>
        </authorList>
    </citation>
    <scope>NUCLEOTIDE SEQUENCE [LARGE SCALE GENOMIC DNA]</scope>
</reference>
<comment type="catalytic activity">
    <reaction evidence="7">
        <text>UDP-N-acetyl-alpha-D-muramoyl-L-alanine + D-glutamate + ATP = UDP-N-acetyl-alpha-D-muramoyl-L-alanyl-D-glutamate + ADP + phosphate + H(+)</text>
        <dbReference type="Rhea" id="RHEA:16429"/>
        <dbReference type="ChEBI" id="CHEBI:15378"/>
        <dbReference type="ChEBI" id="CHEBI:29986"/>
        <dbReference type="ChEBI" id="CHEBI:30616"/>
        <dbReference type="ChEBI" id="CHEBI:43474"/>
        <dbReference type="ChEBI" id="CHEBI:83898"/>
        <dbReference type="ChEBI" id="CHEBI:83900"/>
        <dbReference type="ChEBI" id="CHEBI:456216"/>
        <dbReference type="EC" id="6.3.2.9"/>
    </reaction>
</comment>
<evidence type="ECO:0000259" key="8">
    <source>
        <dbReference type="Pfam" id="PF08245"/>
    </source>
</evidence>